<name>A0A7J7U0T4_RHIFE</name>
<feature type="compositionally biased region" description="Polar residues" evidence="1">
    <location>
        <begin position="614"/>
        <end position="624"/>
    </location>
</feature>
<dbReference type="Proteomes" id="UP000585614">
    <property type="component" value="Unassembled WGS sequence"/>
</dbReference>
<dbReference type="EMBL" id="JACAGC010000017">
    <property type="protein sequence ID" value="KAF6306517.1"/>
    <property type="molecule type" value="Genomic_DNA"/>
</dbReference>
<feature type="compositionally biased region" description="Polar residues" evidence="1">
    <location>
        <begin position="1152"/>
        <end position="1165"/>
    </location>
</feature>
<feature type="compositionally biased region" description="Polar residues" evidence="1">
    <location>
        <begin position="1272"/>
        <end position="1283"/>
    </location>
</feature>
<feature type="compositionally biased region" description="Polar residues" evidence="1">
    <location>
        <begin position="386"/>
        <end position="418"/>
    </location>
</feature>
<feature type="region of interest" description="Disordered" evidence="1">
    <location>
        <begin position="784"/>
        <end position="839"/>
    </location>
</feature>
<feature type="compositionally biased region" description="Polar residues" evidence="1">
    <location>
        <begin position="696"/>
        <end position="713"/>
    </location>
</feature>
<feature type="region of interest" description="Disordered" evidence="1">
    <location>
        <begin position="598"/>
        <end position="756"/>
    </location>
</feature>
<feature type="compositionally biased region" description="Low complexity" evidence="1">
    <location>
        <begin position="629"/>
        <end position="657"/>
    </location>
</feature>
<feature type="region of interest" description="Disordered" evidence="1">
    <location>
        <begin position="275"/>
        <end position="347"/>
    </location>
</feature>
<reference evidence="2 3" key="1">
    <citation type="journal article" date="2020" name="Nature">
        <title>Six reference-quality genomes reveal evolution of bat adaptations.</title>
        <authorList>
            <person name="Jebb D."/>
            <person name="Huang Z."/>
            <person name="Pippel M."/>
            <person name="Hughes G.M."/>
            <person name="Lavrichenko K."/>
            <person name="Devanna P."/>
            <person name="Winkler S."/>
            <person name="Jermiin L.S."/>
            <person name="Skirmuntt E.C."/>
            <person name="Katzourakis A."/>
            <person name="Burkitt-Gray L."/>
            <person name="Ray D.A."/>
            <person name="Sullivan K.A.M."/>
            <person name="Roscito J.G."/>
            <person name="Kirilenko B.M."/>
            <person name="Davalos L.M."/>
            <person name="Corthals A.P."/>
            <person name="Power M.L."/>
            <person name="Jones G."/>
            <person name="Ransome R.D."/>
            <person name="Dechmann D.K.N."/>
            <person name="Locatelli A.G."/>
            <person name="Puechmaille S.J."/>
            <person name="Fedrigo O."/>
            <person name="Jarvis E.D."/>
            <person name="Hiller M."/>
            <person name="Vernes S.C."/>
            <person name="Myers E.W."/>
            <person name="Teeling E.C."/>
        </authorList>
    </citation>
    <scope>NUCLEOTIDE SEQUENCE [LARGE SCALE GENOMIC DNA]</scope>
    <source>
        <strain evidence="2">MRhiFer1</strain>
        <tissue evidence="2">Lung</tissue>
    </source>
</reference>
<accession>A0A7J7U0T4</accession>
<evidence type="ECO:0000313" key="3">
    <source>
        <dbReference type="Proteomes" id="UP000585614"/>
    </source>
</evidence>
<feature type="region of interest" description="Disordered" evidence="1">
    <location>
        <begin position="1297"/>
        <end position="1443"/>
    </location>
</feature>
<feature type="region of interest" description="Disordered" evidence="1">
    <location>
        <begin position="544"/>
        <end position="575"/>
    </location>
</feature>
<feature type="compositionally biased region" description="Polar residues" evidence="1">
    <location>
        <begin position="166"/>
        <end position="177"/>
    </location>
</feature>
<evidence type="ECO:0000256" key="1">
    <source>
        <dbReference type="SAM" id="MobiDB-lite"/>
    </source>
</evidence>
<feature type="compositionally biased region" description="Polar residues" evidence="1">
    <location>
        <begin position="978"/>
        <end position="1019"/>
    </location>
</feature>
<organism evidence="2 3">
    <name type="scientific">Rhinolophus ferrumequinum</name>
    <name type="common">Greater horseshoe bat</name>
    <dbReference type="NCBI Taxonomy" id="59479"/>
    <lineage>
        <taxon>Eukaryota</taxon>
        <taxon>Metazoa</taxon>
        <taxon>Chordata</taxon>
        <taxon>Craniata</taxon>
        <taxon>Vertebrata</taxon>
        <taxon>Euteleostomi</taxon>
        <taxon>Mammalia</taxon>
        <taxon>Eutheria</taxon>
        <taxon>Laurasiatheria</taxon>
        <taxon>Chiroptera</taxon>
        <taxon>Yinpterochiroptera</taxon>
        <taxon>Rhinolophoidea</taxon>
        <taxon>Rhinolophidae</taxon>
        <taxon>Rhinolophinae</taxon>
        <taxon>Rhinolophus</taxon>
    </lineage>
</organism>
<feature type="compositionally biased region" description="Low complexity" evidence="1">
    <location>
        <begin position="746"/>
        <end position="756"/>
    </location>
</feature>
<feature type="compositionally biased region" description="Low complexity" evidence="1">
    <location>
        <begin position="784"/>
        <end position="812"/>
    </location>
</feature>
<feature type="region of interest" description="Disordered" evidence="1">
    <location>
        <begin position="379"/>
        <end position="418"/>
    </location>
</feature>
<feature type="compositionally biased region" description="Low complexity" evidence="1">
    <location>
        <begin position="548"/>
        <end position="557"/>
    </location>
</feature>
<feature type="compositionally biased region" description="Polar residues" evidence="1">
    <location>
        <begin position="1394"/>
        <end position="1405"/>
    </location>
</feature>
<feature type="compositionally biased region" description="Polar residues" evidence="1">
    <location>
        <begin position="1172"/>
        <end position="1195"/>
    </location>
</feature>
<feature type="region of interest" description="Disordered" evidence="1">
    <location>
        <begin position="166"/>
        <end position="215"/>
    </location>
</feature>
<comment type="caution">
    <text evidence="2">The sequence shown here is derived from an EMBL/GenBank/DDBJ whole genome shotgun (WGS) entry which is preliminary data.</text>
</comment>
<feature type="compositionally biased region" description="Low complexity" evidence="1">
    <location>
        <begin position="1196"/>
        <end position="1209"/>
    </location>
</feature>
<feature type="compositionally biased region" description="Polar residues" evidence="1">
    <location>
        <begin position="1235"/>
        <end position="1262"/>
    </location>
</feature>
<feature type="region of interest" description="Disordered" evidence="1">
    <location>
        <begin position="1"/>
        <end position="143"/>
    </location>
</feature>
<protein>
    <recommendedName>
        <fullName evidence="4">Mucin-16-like</fullName>
    </recommendedName>
</protein>
<feature type="compositionally biased region" description="Polar residues" evidence="1">
    <location>
        <begin position="102"/>
        <end position="114"/>
    </location>
</feature>
<evidence type="ECO:0000313" key="2">
    <source>
        <dbReference type="EMBL" id="KAF6306517.1"/>
    </source>
</evidence>
<feature type="region of interest" description="Disordered" evidence="1">
    <location>
        <begin position="971"/>
        <end position="1038"/>
    </location>
</feature>
<feature type="region of interest" description="Disordered" evidence="1">
    <location>
        <begin position="1152"/>
        <end position="1283"/>
    </location>
</feature>
<feature type="compositionally biased region" description="Polar residues" evidence="1">
    <location>
        <begin position="1355"/>
        <end position="1371"/>
    </location>
</feature>
<evidence type="ECO:0008006" key="4">
    <source>
        <dbReference type="Google" id="ProtNLM"/>
    </source>
</evidence>
<gene>
    <name evidence="2" type="ORF">mRhiFer1_008622</name>
</gene>
<feature type="compositionally biased region" description="Polar residues" evidence="1">
    <location>
        <begin position="330"/>
        <end position="342"/>
    </location>
</feature>
<feature type="region of interest" description="Disordered" evidence="1">
    <location>
        <begin position="232"/>
        <end position="253"/>
    </location>
</feature>
<feature type="compositionally biased region" description="Low complexity" evidence="1">
    <location>
        <begin position="22"/>
        <end position="33"/>
    </location>
</feature>
<feature type="compositionally biased region" description="Polar residues" evidence="1">
    <location>
        <begin position="663"/>
        <end position="680"/>
    </location>
</feature>
<feature type="compositionally biased region" description="Low complexity" evidence="1">
    <location>
        <begin position="1220"/>
        <end position="1231"/>
    </location>
</feature>
<feature type="compositionally biased region" description="Low complexity" evidence="1">
    <location>
        <begin position="117"/>
        <end position="138"/>
    </location>
</feature>
<sequence>METKDVSHSSGSQSEMSVPREASTSGSWASTATRYPHVPSSARLSLSHAIQELRTTDRSPRTEATSAATHPEGLETLKIPYPASPATIAWTSTDAVEHSTRSPDTSPASETQSAPAPGSVDVSTSSTTGSSTSEPTSDAPGESLALTTTAHNTITSWLWALTTSPTTETRLNTSSTEEIVPDVSSPSSSKTFATFPRVSIPPHKLSKPGVDTSALQNTDSTTLVQHREEFRFSGTAEDLTPLPATASQDLTVSPKPSASISLIYSSLDTTTIGVTTKRSTDVPESSFPGLSSTEARKSSSPLPPLTPPSTETTSPAVLTTLVLNPHASRKGSTPSQPVSSMSPGLKESVATTSMELSEGPHGGTTGSVGDVSSLVTAVSLGLPTGSPGTSENIRNPSLQQQPSGSHETGTPVQTSLREPLTQTAPVETTVGPATRLSMVTGSGSIRLAHLPTGTMVPAESSTEMVVATDRMPHSPYPAEAWVSPGSGTLEGTRQLRGTVSSPLSESTPPGLTGNVQHVSPVLTPQTTEMDLSAWLGSTGGTTVDTHVPSSTSSTGLPGSAGGLVTIPTGTTSSVTDTSELRSMTWVSTAVIPSTALSKTTVTAERQTRGPVGKSYSSASPWSERTSGRDLTLSASSATADTAVTTPRTPITPTGPWTSDESDGSATMSLISVTRGKTGSSPLGGPKSEALSRAEATDTTSPPRALSVTSSLGGPTSKERALTLEAVTSSPRGTRAAIMPSPERRVWTTGGTQTVGTSSWTVTDTAAHFPVTGLPRVPSTARTLSSSALATATGSPHRSSASTGTSLATLPSSYSGGITEASPRLDTFSPGDTTLSAPIATFSDDQGLSTSFRKISDTNLTPQSPETTVLPISFISSEKSSTQTDVHSSPPTLMHDVSTVTSATRRSVSSASVTDSIHVGATRSQELTLGPSDSSSILLLPSPTGAMTGGAALRQTAGHTEVSVTGKLLLTSREPERSSVLSPTMNSTSRQKSTVSVTLPRETTSTVGTVTLNSSAQGQSVKAPRSEMTDSPISRGEVQTTAATQLTPEMTSISPISLGTISELTQFPGPLTTTDLMATNMESGTTTPPLLMNSSHDRLATSKTTTDTETNASADAAVTTHCDTCFGSGPPSSAPAYSESHKTFSPMVAASTVDTTSVSPSLSTYPVSWEDPASTQTSGLRETSNSKDSSSVTDGNTVSSRVSSASTTEVTRTEFTSDRISGSSPTPSLGTPDISKGTNTNSFTSSPMTESSHLTLTTPTGPSRATPEGALTLNKTTPASQEGTTVALIQSFPLSEMTIPVRRGPETLSGRSPSLEAETGYLSSPLFSPSSISPSSSFSEAREPRVVPSPPASGLIPSTSSTNIQSQKTTALAGTGSPEDLSWSLSSAAGEDGTPDTTSANVTTLVGRSEPPKATTSGIAESPATKESFPDMQPRSAPVPDESTPFTSKDHLFLNSFALLVLSFGGHD</sequence>
<proteinExistence type="predicted"/>
<feature type="compositionally biased region" description="Polar residues" evidence="1">
    <location>
        <begin position="1028"/>
        <end position="1038"/>
    </location>
</feature>
<feature type="compositionally biased region" description="Low complexity" evidence="1">
    <location>
        <begin position="1321"/>
        <end position="1338"/>
    </location>
</feature>